<accession>A0A177SCF1</accession>
<dbReference type="Proteomes" id="UP000077752">
    <property type="component" value="Unassembled WGS sequence"/>
</dbReference>
<evidence type="ECO:0008006" key="4">
    <source>
        <dbReference type="Google" id="ProtNLM"/>
    </source>
</evidence>
<dbReference type="PANTHER" id="PTHR35560">
    <property type="entry name" value="BLL0132 PROTEIN"/>
    <property type="match status" value="1"/>
</dbReference>
<dbReference type="SUPFAM" id="SSF53474">
    <property type="entry name" value="alpha/beta-Hydrolases"/>
    <property type="match status" value="1"/>
</dbReference>
<name>A0A177SCF1_PSEPU</name>
<dbReference type="PANTHER" id="PTHR35560:SF3">
    <property type="entry name" value="PEPTIDASE S9 PROLYL OLIGOPEPTIDASE CATALYTIC DOMAIN-CONTAINING PROTEIN"/>
    <property type="match status" value="1"/>
</dbReference>
<organism evidence="2 3">
    <name type="scientific">Pseudomonas putida</name>
    <name type="common">Arthrobacter siderocapsulatus</name>
    <dbReference type="NCBI Taxonomy" id="303"/>
    <lineage>
        <taxon>Bacteria</taxon>
        <taxon>Pseudomonadati</taxon>
        <taxon>Pseudomonadota</taxon>
        <taxon>Gammaproteobacteria</taxon>
        <taxon>Pseudomonadales</taxon>
        <taxon>Pseudomonadaceae</taxon>
        <taxon>Pseudomonas</taxon>
    </lineage>
</organism>
<proteinExistence type="predicted"/>
<evidence type="ECO:0000313" key="3">
    <source>
        <dbReference type="Proteomes" id="UP000077752"/>
    </source>
</evidence>
<feature type="chain" id="PRO_5008073421" description="Alpha/beta hydrolase" evidence="1">
    <location>
        <begin position="21"/>
        <end position="326"/>
    </location>
</feature>
<protein>
    <recommendedName>
        <fullName evidence="4">Alpha/beta hydrolase</fullName>
    </recommendedName>
</protein>
<sequence>MKRCVYLFAVLLTVAHVAGAADLRRFDLPDEAGALHYYASRPVGERSVQAALVVLHGHPRDASRSFAAGLQAARMAGRLADTLVVAPLYQVEDARHCSSPGEPSAQPGDARWTCGSWLAGEPSLGAHPISAFAALDALVIELVRQYPGLRNVTLAGFSAGAQMLQHSVAFAAEPPVGVGLRYVIADPGSWLYFDPVRPVAQGSGFVMELPVQACDGYNAWKYGTDALPAWLPADAGQARARYAAARVDYLEGGLDNSAGQGAFYPVLDKSCAAMLQGPFRLQRGLGFLAYEQAVLKVQRRMLVVPGCGHRVECVLPSAEGRSLLFD</sequence>
<dbReference type="EMBL" id="LUCV01000049">
    <property type="protein sequence ID" value="OAI84670.1"/>
    <property type="molecule type" value="Genomic_DNA"/>
</dbReference>
<gene>
    <name evidence="2" type="ORF">AYO28_01940</name>
</gene>
<feature type="signal peptide" evidence="1">
    <location>
        <begin position="1"/>
        <end position="20"/>
    </location>
</feature>
<dbReference type="Gene3D" id="3.40.50.1820">
    <property type="entry name" value="alpha/beta hydrolase"/>
    <property type="match status" value="1"/>
</dbReference>
<evidence type="ECO:0000256" key="1">
    <source>
        <dbReference type="SAM" id="SignalP"/>
    </source>
</evidence>
<dbReference type="AlphaFoldDB" id="A0A177SCF1"/>
<dbReference type="RefSeq" id="WP_064304468.1">
    <property type="nucleotide sequence ID" value="NZ_LUCV01000049.1"/>
</dbReference>
<keyword evidence="1" id="KW-0732">Signal</keyword>
<evidence type="ECO:0000313" key="2">
    <source>
        <dbReference type="EMBL" id="OAI84670.1"/>
    </source>
</evidence>
<dbReference type="InterPro" id="IPR029058">
    <property type="entry name" value="AB_hydrolase_fold"/>
</dbReference>
<comment type="caution">
    <text evidence="2">The sequence shown here is derived from an EMBL/GenBank/DDBJ whole genome shotgun (WGS) entry which is preliminary data.</text>
</comment>
<reference evidence="2 3" key="1">
    <citation type="submission" date="2016-03" db="EMBL/GenBank/DDBJ databases">
        <title>Draft Genome Assembly of Pseudomonas putida strain CBF10-2.</title>
        <authorList>
            <person name="Iyer R.S."/>
            <person name="Damania A."/>
        </authorList>
    </citation>
    <scope>NUCLEOTIDE SEQUENCE [LARGE SCALE GENOMIC DNA]</scope>
    <source>
        <strain evidence="2 3">CBF10-2</strain>
    </source>
</reference>